<evidence type="ECO:0000313" key="3">
    <source>
        <dbReference type="Proteomes" id="UP000189941"/>
    </source>
</evidence>
<dbReference type="Proteomes" id="UP000189941">
    <property type="component" value="Unassembled WGS sequence"/>
</dbReference>
<keyword evidence="3" id="KW-1185">Reference proteome</keyword>
<evidence type="ECO:0000313" key="2">
    <source>
        <dbReference type="EMBL" id="SJZ30379.1"/>
    </source>
</evidence>
<feature type="transmembrane region" description="Helical" evidence="1">
    <location>
        <begin position="148"/>
        <end position="166"/>
    </location>
</feature>
<feature type="transmembrane region" description="Helical" evidence="1">
    <location>
        <begin position="96"/>
        <end position="115"/>
    </location>
</feature>
<dbReference type="GO" id="GO:0016740">
    <property type="term" value="F:transferase activity"/>
    <property type="evidence" value="ECO:0007669"/>
    <property type="project" value="UniProtKB-KW"/>
</dbReference>
<organism evidence="2 3">
    <name type="scientific">Globicatella sulfidifaciens DSM 15739</name>
    <dbReference type="NCBI Taxonomy" id="1121925"/>
    <lineage>
        <taxon>Bacteria</taxon>
        <taxon>Bacillati</taxon>
        <taxon>Bacillota</taxon>
        <taxon>Bacilli</taxon>
        <taxon>Lactobacillales</taxon>
        <taxon>Aerococcaceae</taxon>
        <taxon>Globicatella</taxon>
    </lineage>
</organism>
<dbReference type="AlphaFoldDB" id="A0A1T4JJP8"/>
<evidence type="ECO:0000256" key="1">
    <source>
        <dbReference type="SAM" id="Phobius"/>
    </source>
</evidence>
<keyword evidence="1" id="KW-0472">Membrane</keyword>
<keyword evidence="1" id="KW-0812">Transmembrane</keyword>
<feature type="transmembrane region" description="Helical" evidence="1">
    <location>
        <begin position="244"/>
        <end position="263"/>
    </location>
</feature>
<feature type="transmembrane region" description="Helical" evidence="1">
    <location>
        <begin position="39"/>
        <end position="59"/>
    </location>
</feature>
<dbReference type="STRING" id="1121925.SAMN02746011_00039"/>
<dbReference type="OrthoDB" id="2139698at2"/>
<name>A0A1T4JJP8_9LACT</name>
<reference evidence="3" key="1">
    <citation type="submission" date="2017-02" db="EMBL/GenBank/DDBJ databases">
        <authorList>
            <person name="Varghese N."/>
            <person name="Submissions S."/>
        </authorList>
    </citation>
    <scope>NUCLEOTIDE SEQUENCE [LARGE SCALE GENOMIC DNA]</scope>
    <source>
        <strain evidence="3">DSM 15739</strain>
    </source>
</reference>
<keyword evidence="2" id="KW-0808">Transferase</keyword>
<accession>A0A1T4JJP8</accession>
<feature type="transmembrane region" description="Helical" evidence="1">
    <location>
        <begin position="12"/>
        <end position="33"/>
    </location>
</feature>
<sequence length="264" mass="30263">MTTFIKLLQNPLVKIFLAPFALIGVGTIVGLSSAASPNWINALLLFVIVVSTQLIDHYFHQRNVQRNHKSTPEFILYVCESILIITSVIFILRNNWIINLLLLLYIAYIHFQYIPFPIVNTFYQYILTIFFNAFILNTVAYYSQTTSITTNFLLLLIPLALITAGITIEINHLRYLLITRKKQSTLYHWTGIGLAIVAIFAGVYFTLPSQSYFLAQIAYVFITLFSIIPAIVQVDNEKQRQNKINYLSTALLIFSIFYSLAIIF</sequence>
<dbReference type="EMBL" id="FUWO01000001">
    <property type="protein sequence ID" value="SJZ30379.1"/>
    <property type="molecule type" value="Genomic_DNA"/>
</dbReference>
<dbReference type="RefSeq" id="WP_078754929.1">
    <property type="nucleotide sequence ID" value="NZ_FUWO01000001.1"/>
</dbReference>
<feature type="transmembrane region" description="Helical" evidence="1">
    <location>
        <begin position="71"/>
        <end position="90"/>
    </location>
</feature>
<feature type="transmembrane region" description="Helical" evidence="1">
    <location>
        <begin position="122"/>
        <end position="142"/>
    </location>
</feature>
<proteinExistence type="predicted"/>
<feature type="transmembrane region" description="Helical" evidence="1">
    <location>
        <begin position="213"/>
        <end position="232"/>
    </location>
</feature>
<protein>
    <submittedName>
        <fullName evidence="2">1,4-dihydroxy-2-naphthoate octaprenyltransferase</fullName>
    </submittedName>
</protein>
<gene>
    <name evidence="2" type="ORF">SAMN02746011_00039</name>
</gene>
<keyword evidence="1" id="KW-1133">Transmembrane helix</keyword>
<feature type="transmembrane region" description="Helical" evidence="1">
    <location>
        <begin position="186"/>
        <end position="207"/>
    </location>
</feature>